<sequence>MKQRNENDADDESHSARYLLSASALPVRTGRLFESCRRQRWRARTCCVLAPGRAYACARSLARWLALAGAALGRARAWLVFAFTPRGGEQTRRPVAALFAPLTLRLRLRSRLLWLYCGFLLVGAAIVVAANLKSLLAAVLSSRKLRHTTPRKGARLGRKGFTSLRFASPHVTLLKQCRSVWPGRSGPFEGVSPRRCVELVFGPARDQRKAAQTNPARGSQTSAANEPDLRRRVAVSGSTLSSRDGSRLVVSDDSSRRAARSQARVSDQRLASPRAIHIQSDCDCESRLGGPSGGTDAARLMTIFREWRQLSELAWEGKHANSIHFGGAPPKGREPRRPRNA</sequence>
<evidence type="ECO:0000313" key="4">
    <source>
        <dbReference type="Proteomes" id="UP000594638"/>
    </source>
</evidence>
<evidence type="ECO:0000256" key="1">
    <source>
        <dbReference type="SAM" id="MobiDB-lite"/>
    </source>
</evidence>
<keyword evidence="4" id="KW-1185">Reference proteome</keyword>
<dbReference type="AlphaFoldDB" id="A0A8S0TNF9"/>
<feature type="region of interest" description="Disordered" evidence="1">
    <location>
        <begin position="207"/>
        <end position="272"/>
    </location>
</feature>
<feature type="region of interest" description="Disordered" evidence="1">
    <location>
        <begin position="321"/>
        <end position="341"/>
    </location>
</feature>
<gene>
    <name evidence="3" type="ORF">OLEA9_A101566</name>
</gene>
<reference evidence="3 4" key="1">
    <citation type="submission" date="2019-12" db="EMBL/GenBank/DDBJ databases">
        <authorList>
            <person name="Alioto T."/>
            <person name="Alioto T."/>
            <person name="Gomez Garrido J."/>
        </authorList>
    </citation>
    <scope>NUCLEOTIDE SEQUENCE [LARGE SCALE GENOMIC DNA]</scope>
</reference>
<feature type="compositionally biased region" description="Low complexity" evidence="1">
    <location>
        <begin position="260"/>
        <end position="269"/>
    </location>
</feature>
<keyword evidence="2" id="KW-1133">Transmembrane helix</keyword>
<keyword evidence="2" id="KW-0472">Membrane</keyword>
<evidence type="ECO:0000313" key="3">
    <source>
        <dbReference type="EMBL" id="CAA3006386.1"/>
    </source>
</evidence>
<protein>
    <submittedName>
        <fullName evidence="3">Uncharacterized protein</fullName>
    </submittedName>
</protein>
<proteinExistence type="predicted"/>
<keyword evidence="2" id="KW-0812">Transmembrane</keyword>
<dbReference type="Gramene" id="OE9A101566T1">
    <property type="protein sequence ID" value="OE9A101566C1"/>
    <property type="gene ID" value="OE9A101566"/>
</dbReference>
<feature type="compositionally biased region" description="Low complexity" evidence="1">
    <location>
        <begin position="240"/>
        <end position="252"/>
    </location>
</feature>
<feature type="compositionally biased region" description="Polar residues" evidence="1">
    <location>
        <begin position="210"/>
        <end position="224"/>
    </location>
</feature>
<organism evidence="3 4">
    <name type="scientific">Olea europaea subsp. europaea</name>
    <dbReference type="NCBI Taxonomy" id="158383"/>
    <lineage>
        <taxon>Eukaryota</taxon>
        <taxon>Viridiplantae</taxon>
        <taxon>Streptophyta</taxon>
        <taxon>Embryophyta</taxon>
        <taxon>Tracheophyta</taxon>
        <taxon>Spermatophyta</taxon>
        <taxon>Magnoliopsida</taxon>
        <taxon>eudicotyledons</taxon>
        <taxon>Gunneridae</taxon>
        <taxon>Pentapetalae</taxon>
        <taxon>asterids</taxon>
        <taxon>lamiids</taxon>
        <taxon>Lamiales</taxon>
        <taxon>Oleaceae</taxon>
        <taxon>Oleeae</taxon>
        <taxon>Olea</taxon>
    </lineage>
</organism>
<evidence type="ECO:0000256" key="2">
    <source>
        <dbReference type="SAM" id="Phobius"/>
    </source>
</evidence>
<accession>A0A8S0TNF9</accession>
<name>A0A8S0TNF9_OLEEU</name>
<feature type="transmembrane region" description="Helical" evidence="2">
    <location>
        <begin position="112"/>
        <end position="132"/>
    </location>
</feature>
<dbReference type="Proteomes" id="UP000594638">
    <property type="component" value="Unassembled WGS sequence"/>
</dbReference>
<feature type="compositionally biased region" description="Basic and acidic residues" evidence="1">
    <location>
        <begin position="331"/>
        <end position="341"/>
    </location>
</feature>
<dbReference type="EMBL" id="CACTIH010007260">
    <property type="protein sequence ID" value="CAA3006386.1"/>
    <property type="molecule type" value="Genomic_DNA"/>
</dbReference>
<comment type="caution">
    <text evidence="3">The sequence shown here is derived from an EMBL/GenBank/DDBJ whole genome shotgun (WGS) entry which is preliminary data.</text>
</comment>